<accession>W7XL87</accession>
<evidence type="ECO:0000313" key="4">
    <source>
        <dbReference type="Proteomes" id="UP000009168"/>
    </source>
</evidence>
<dbReference type="KEGG" id="tet:TTHERM_001018481"/>
<evidence type="ECO:0000313" key="3">
    <source>
        <dbReference type="EMBL" id="EWS75859.1"/>
    </source>
</evidence>
<protein>
    <submittedName>
        <fullName evidence="3">Granule lattice protein</fullName>
    </submittedName>
</protein>
<dbReference type="OrthoDB" id="294665at2759"/>
<reference evidence="4" key="1">
    <citation type="journal article" date="2006" name="PLoS Biol.">
        <title>Macronuclear genome sequence of the ciliate Tetrahymena thermophila, a model eukaryote.</title>
        <authorList>
            <person name="Eisen J.A."/>
            <person name="Coyne R.S."/>
            <person name="Wu M."/>
            <person name="Wu D."/>
            <person name="Thiagarajan M."/>
            <person name="Wortman J.R."/>
            <person name="Badger J.H."/>
            <person name="Ren Q."/>
            <person name="Amedeo P."/>
            <person name="Jones K.M."/>
            <person name="Tallon L.J."/>
            <person name="Delcher A.L."/>
            <person name="Salzberg S.L."/>
            <person name="Silva J.C."/>
            <person name="Haas B.J."/>
            <person name="Majoros W.H."/>
            <person name="Farzad M."/>
            <person name="Carlton J.M."/>
            <person name="Smith R.K. Jr."/>
            <person name="Garg J."/>
            <person name="Pearlman R.E."/>
            <person name="Karrer K.M."/>
            <person name="Sun L."/>
            <person name="Manning G."/>
            <person name="Elde N.C."/>
            <person name="Turkewitz A.P."/>
            <person name="Asai D.J."/>
            <person name="Wilkes D.E."/>
            <person name="Wang Y."/>
            <person name="Cai H."/>
            <person name="Collins K."/>
            <person name="Stewart B.A."/>
            <person name="Lee S.R."/>
            <person name="Wilamowska K."/>
            <person name="Weinberg Z."/>
            <person name="Ruzzo W.L."/>
            <person name="Wloga D."/>
            <person name="Gaertig J."/>
            <person name="Frankel J."/>
            <person name="Tsao C.-C."/>
            <person name="Gorovsky M.A."/>
            <person name="Keeling P.J."/>
            <person name="Waller R.F."/>
            <person name="Patron N.J."/>
            <person name="Cherry J.M."/>
            <person name="Stover N.A."/>
            <person name="Krieger C.J."/>
            <person name="del Toro C."/>
            <person name="Ryder H.F."/>
            <person name="Williamson S.C."/>
            <person name="Barbeau R.A."/>
            <person name="Hamilton E.P."/>
            <person name="Orias E."/>
        </authorList>
    </citation>
    <scope>NUCLEOTIDE SEQUENCE [LARGE SCALE GENOMIC DNA]</scope>
    <source>
        <strain evidence="4">SB210</strain>
    </source>
</reference>
<dbReference type="RefSeq" id="XP_012651615.1">
    <property type="nucleotide sequence ID" value="XM_012796161.1"/>
</dbReference>
<keyword evidence="2" id="KW-0732">Signal</keyword>
<feature type="coiled-coil region" evidence="1">
    <location>
        <begin position="96"/>
        <end position="137"/>
    </location>
</feature>
<proteinExistence type="predicted"/>
<keyword evidence="4" id="KW-1185">Reference proteome</keyword>
<dbReference type="InParanoid" id="W7XL87"/>
<organism evidence="3 4">
    <name type="scientific">Tetrahymena thermophila (strain SB210)</name>
    <dbReference type="NCBI Taxonomy" id="312017"/>
    <lineage>
        <taxon>Eukaryota</taxon>
        <taxon>Sar</taxon>
        <taxon>Alveolata</taxon>
        <taxon>Ciliophora</taxon>
        <taxon>Intramacronucleata</taxon>
        <taxon>Oligohymenophorea</taxon>
        <taxon>Hymenostomatida</taxon>
        <taxon>Tetrahymenina</taxon>
        <taxon>Tetrahymenidae</taxon>
        <taxon>Tetrahymena</taxon>
    </lineage>
</organism>
<sequence>MRVIAALLVIALVCQSAMAVTSKSQAKLMMEKINSKMEKSPLGRALKGMVTIATKLGYEYQDLYDAFAALKNQLLENLDNENSLFEYQSALHNNTVSQLNALISNYTNQINDGEAQLNDLQNSLQIYQVNLENAQQALYYNIETRDIYQESQKILQAYYDFATAEFSNADQVIGVAIEKLQEAQSQTNNYIFIHFDFLAIK</sequence>
<evidence type="ECO:0000256" key="1">
    <source>
        <dbReference type="SAM" id="Coils"/>
    </source>
</evidence>
<feature type="chain" id="PRO_5004907061" evidence="2">
    <location>
        <begin position="20"/>
        <end position="201"/>
    </location>
</feature>
<dbReference type="Proteomes" id="UP000009168">
    <property type="component" value="Unassembled WGS sequence"/>
</dbReference>
<evidence type="ECO:0000256" key="2">
    <source>
        <dbReference type="SAM" id="SignalP"/>
    </source>
</evidence>
<name>W7XL87_TETTS</name>
<dbReference type="GeneID" id="24441431"/>
<gene>
    <name evidence="3" type="ORF">TTHERM_001018481</name>
</gene>
<keyword evidence="1" id="KW-0175">Coiled coil</keyword>
<dbReference type="EMBL" id="GG662805">
    <property type="protein sequence ID" value="EWS75859.1"/>
    <property type="molecule type" value="Genomic_DNA"/>
</dbReference>
<dbReference type="AlphaFoldDB" id="W7XL87"/>
<feature type="signal peptide" evidence="2">
    <location>
        <begin position="1"/>
        <end position="19"/>
    </location>
</feature>